<feature type="transmembrane region" description="Helical" evidence="1">
    <location>
        <begin position="156"/>
        <end position="175"/>
    </location>
</feature>
<name>A0A2T0ZY68_9ACTN</name>
<keyword evidence="1" id="KW-1133">Transmembrane helix</keyword>
<feature type="transmembrane region" description="Helical" evidence="1">
    <location>
        <begin position="100"/>
        <end position="121"/>
    </location>
</feature>
<keyword evidence="1" id="KW-0472">Membrane</keyword>
<accession>A0A2T0ZY68</accession>
<reference evidence="2 3" key="1">
    <citation type="submission" date="2018-03" db="EMBL/GenBank/DDBJ databases">
        <title>Genomic Encyclopedia of Archaeal and Bacterial Type Strains, Phase II (KMG-II): from individual species to whole genera.</title>
        <authorList>
            <person name="Goeker M."/>
        </authorList>
    </citation>
    <scope>NUCLEOTIDE SEQUENCE [LARGE SCALE GENOMIC DNA]</scope>
    <source>
        <strain evidence="2 3">DSM 100065</strain>
    </source>
</reference>
<feature type="transmembrane region" description="Helical" evidence="1">
    <location>
        <begin position="181"/>
        <end position="202"/>
    </location>
</feature>
<dbReference type="Proteomes" id="UP000237752">
    <property type="component" value="Unassembled WGS sequence"/>
</dbReference>
<gene>
    <name evidence="2" type="ORF">CLV47_11015</name>
</gene>
<organism evidence="2 3">
    <name type="scientific">Antricoccus suffuscus</name>
    <dbReference type="NCBI Taxonomy" id="1629062"/>
    <lineage>
        <taxon>Bacteria</taxon>
        <taxon>Bacillati</taxon>
        <taxon>Actinomycetota</taxon>
        <taxon>Actinomycetes</taxon>
        <taxon>Geodermatophilales</taxon>
        <taxon>Antricoccaceae</taxon>
        <taxon>Antricoccus</taxon>
    </lineage>
</organism>
<sequence length="212" mass="22111">MQHENGSAPLDPAAALRLIDQQTTAVSTRANNTQALIYAVWGLAYLIGFGALALDPSATTVYSWRIIVFGCAMVAGIAASFGLGARFGAGVRGPTRRAGIMIGLTWLLVFVASGFISQAIFQIDMAPAKAFMIVAGISVLLVGALYTAFGGMGNDIPFFLLGVWFLVVDAIAMLVGTPTYLTIMALLGGGGFFVGAVITKFTRSATPIHSGR</sequence>
<dbReference type="OrthoDB" id="3240366at2"/>
<keyword evidence="1" id="KW-0812">Transmembrane</keyword>
<protein>
    <submittedName>
        <fullName evidence="2">Uncharacterized protein</fullName>
    </submittedName>
</protein>
<evidence type="ECO:0000256" key="1">
    <source>
        <dbReference type="SAM" id="Phobius"/>
    </source>
</evidence>
<evidence type="ECO:0000313" key="3">
    <source>
        <dbReference type="Proteomes" id="UP000237752"/>
    </source>
</evidence>
<proteinExistence type="predicted"/>
<keyword evidence="3" id="KW-1185">Reference proteome</keyword>
<feature type="transmembrane region" description="Helical" evidence="1">
    <location>
        <begin position="35"/>
        <end position="54"/>
    </location>
</feature>
<comment type="caution">
    <text evidence="2">The sequence shown here is derived from an EMBL/GenBank/DDBJ whole genome shotgun (WGS) entry which is preliminary data.</text>
</comment>
<dbReference type="EMBL" id="PVUE01000010">
    <property type="protein sequence ID" value="PRZ41290.1"/>
    <property type="molecule type" value="Genomic_DNA"/>
</dbReference>
<evidence type="ECO:0000313" key="2">
    <source>
        <dbReference type="EMBL" id="PRZ41290.1"/>
    </source>
</evidence>
<feature type="transmembrane region" description="Helical" evidence="1">
    <location>
        <begin position="127"/>
        <end position="149"/>
    </location>
</feature>
<feature type="transmembrane region" description="Helical" evidence="1">
    <location>
        <begin position="66"/>
        <end position="88"/>
    </location>
</feature>
<dbReference type="AlphaFoldDB" id="A0A2T0ZY68"/>
<dbReference type="RefSeq" id="WP_106349380.1">
    <property type="nucleotide sequence ID" value="NZ_PVUE01000010.1"/>
</dbReference>